<accession>A0A8X7X6L0</accession>
<dbReference type="SMART" id="SM00406">
    <property type="entry name" value="IGv"/>
    <property type="match status" value="1"/>
</dbReference>
<keyword evidence="1" id="KW-0391">Immunity</keyword>
<dbReference type="AlphaFoldDB" id="A0A8X7X6L0"/>
<reference evidence="5 6" key="1">
    <citation type="journal article" date="2021" name="Cell">
        <title>Tracing the genetic footprints of vertebrate landing in non-teleost ray-finned fishes.</title>
        <authorList>
            <person name="Bi X."/>
            <person name="Wang K."/>
            <person name="Yang L."/>
            <person name="Pan H."/>
            <person name="Jiang H."/>
            <person name="Wei Q."/>
            <person name="Fang M."/>
            <person name="Yu H."/>
            <person name="Zhu C."/>
            <person name="Cai Y."/>
            <person name="He Y."/>
            <person name="Gan X."/>
            <person name="Zeng H."/>
            <person name="Yu D."/>
            <person name="Zhu Y."/>
            <person name="Jiang H."/>
            <person name="Qiu Q."/>
            <person name="Yang H."/>
            <person name="Zhang Y.E."/>
            <person name="Wang W."/>
            <person name="Zhu M."/>
            <person name="He S."/>
            <person name="Zhang G."/>
        </authorList>
    </citation>
    <scope>NUCLEOTIDE SEQUENCE [LARGE SCALE GENOMIC DNA]</scope>
    <source>
        <strain evidence="5">Bchr_013</strain>
    </source>
</reference>
<dbReference type="Proteomes" id="UP000886611">
    <property type="component" value="Unassembled WGS sequence"/>
</dbReference>
<evidence type="ECO:0000259" key="4">
    <source>
        <dbReference type="PROSITE" id="PS50835"/>
    </source>
</evidence>
<dbReference type="GO" id="GO:0005576">
    <property type="term" value="C:extracellular region"/>
    <property type="evidence" value="ECO:0007669"/>
    <property type="project" value="UniProtKB-ARBA"/>
</dbReference>
<dbReference type="Pfam" id="PF07686">
    <property type="entry name" value="V-set"/>
    <property type="match status" value="1"/>
</dbReference>
<name>A0A8X7X6L0_POLSE</name>
<gene>
    <name evidence="5" type="ORF">GTO96_0000157</name>
</gene>
<dbReference type="PANTHER" id="PTHR23266">
    <property type="entry name" value="IMMUNOGLOBULIN HEAVY CHAIN"/>
    <property type="match status" value="1"/>
</dbReference>
<sequence>MAEWGKIYGEGPEMKSDECWEGTKMDFGIDDVIRTRQREGGSGDAWSGKHSKIMAVVMLIPTTSAVETLPGKALKLSCRISGFSFSSYYVHWIRQPPGKGLQWVGYSGSSIDSRFKVTEDSNNNLALLDISNMATEDTGVYYCARRHNGAL</sequence>
<dbReference type="InterPro" id="IPR013106">
    <property type="entry name" value="Ig_V-set"/>
</dbReference>
<protein>
    <submittedName>
        <fullName evidence="5">HVC33 protein</fullName>
    </submittedName>
</protein>
<feature type="domain" description="Ig-like" evidence="4">
    <location>
        <begin position="61"/>
        <end position="151"/>
    </location>
</feature>
<dbReference type="InterPro" id="IPR050199">
    <property type="entry name" value="IgHV"/>
</dbReference>
<dbReference type="InterPro" id="IPR007110">
    <property type="entry name" value="Ig-like_dom"/>
</dbReference>
<proteinExistence type="predicted"/>
<comment type="caution">
    <text evidence="5">The sequence shown here is derived from an EMBL/GenBank/DDBJ whole genome shotgun (WGS) entry which is preliminary data.</text>
</comment>
<dbReference type="SUPFAM" id="SSF48726">
    <property type="entry name" value="Immunoglobulin"/>
    <property type="match status" value="1"/>
</dbReference>
<dbReference type="PROSITE" id="PS50835">
    <property type="entry name" value="IG_LIKE"/>
    <property type="match status" value="1"/>
</dbReference>
<dbReference type="GO" id="GO:0002250">
    <property type="term" value="P:adaptive immune response"/>
    <property type="evidence" value="ECO:0007669"/>
    <property type="project" value="UniProtKB-KW"/>
</dbReference>
<evidence type="ECO:0000256" key="3">
    <source>
        <dbReference type="ARBA" id="ARBA00043265"/>
    </source>
</evidence>
<feature type="non-terminal residue" evidence="5">
    <location>
        <position position="1"/>
    </location>
</feature>
<dbReference type="GO" id="GO:0019814">
    <property type="term" value="C:immunoglobulin complex"/>
    <property type="evidence" value="ECO:0007669"/>
    <property type="project" value="UniProtKB-KW"/>
</dbReference>
<evidence type="ECO:0000313" key="6">
    <source>
        <dbReference type="Proteomes" id="UP000886611"/>
    </source>
</evidence>
<keyword evidence="3" id="KW-1280">Immunoglobulin</keyword>
<feature type="non-terminal residue" evidence="5">
    <location>
        <position position="151"/>
    </location>
</feature>
<dbReference type="EMBL" id="JAATIS010004040">
    <property type="protein sequence ID" value="KAG2462188.1"/>
    <property type="molecule type" value="Genomic_DNA"/>
</dbReference>
<dbReference type="InterPro" id="IPR036179">
    <property type="entry name" value="Ig-like_dom_sf"/>
</dbReference>
<keyword evidence="2" id="KW-1064">Adaptive immunity</keyword>
<dbReference type="Gene3D" id="2.60.40.10">
    <property type="entry name" value="Immunoglobulins"/>
    <property type="match status" value="1"/>
</dbReference>
<organism evidence="5 6">
    <name type="scientific">Polypterus senegalus</name>
    <name type="common">Senegal bichir</name>
    <dbReference type="NCBI Taxonomy" id="55291"/>
    <lineage>
        <taxon>Eukaryota</taxon>
        <taxon>Metazoa</taxon>
        <taxon>Chordata</taxon>
        <taxon>Craniata</taxon>
        <taxon>Vertebrata</taxon>
        <taxon>Euteleostomi</taxon>
        <taxon>Actinopterygii</taxon>
        <taxon>Polypteriformes</taxon>
        <taxon>Polypteridae</taxon>
        <taxon>Polypterus</taxon>
    </lineage>
</organism>
<evidence type="ECO:0000256" key="2">
    <source>
        <dbReference type="ARBA" id="ARBA00023130"/>
    </source>
</evidence>
<evidence type="ECO:0000313" key="5">
    <source>
        <dbReference type="EMBL" id="KAG2462188.1"/>
    </source>
</evidence>
<dbReference type="InterPro" id="IPR013783">
    <property type="entry name" value="Ig-like_fold"/>
</dbReference>
<keyword evidence="6" id="KW-1185">Reference proteome</keyword>
<evidence type="ECO:0000256" key="1">
    <source>
        <dbReference type="ARBA" id="ARBA00022859"/>
    </source>
</evidence>